<keyword evidence="2" id="KW-1133">Transmembrane helix</keyword>
<name>A0ABV5ETZ3_9MICO</name>
<dbReference type="Pfam" id="PF25549">
    <property type="entry name" value="DUF7927"/>
    <property type="match status" value="10"/>
</dbReference>
<dbReference type="Proteomes" id="UP001589643">
    <property type="component" value="Unassembled WGS sequence"/>
</dbReference>
<dbReference type="InterPro" id="IPR051172">
    <property type="entry name" value="Chlamydia_OmcB"/>
</dbReference>
<feature type="region of interest" description="Disordered" evidence="1">
    <location>
        <begin position="522"/>
        <end position="545"/>
    </location>
</feature>
<feature type="signal peptide" evidence="3">
    <location>
        <begin position="1"/>
        <end position="26"/>
    </location>
</feature>
<feature type="domain" description="DUF7927" evidence="4">
    <location>
        <begin position="820"/>
        <end position="949"/>
    </location>
</feature>
<feature type="domain" description="DUF7927" evidence="4">
    <location>
        <begin position="685"/>
        <end position="817"/>
    </location>
</feature>
<evidence type="ECO:0000256" key="1">
    <source>
        <dbReference type="SAM" id="MobiDB-lite"/>
    </source>
</evidence>
<feature type="domain" description="DUF7927" evidence="4">
    <location>
        <begin position="1482"/>
        <end position="1615"/>
    </location>
</feature>
<keyword evidence="2" id="KW-0812">Transmembrane</keyword>
<accession>A0ABV5ETZ3</accession>
<dbReference type="Gene3D" id="2.60.40.10">
    <property type="entry name" value="Immunoglobulins"/>
    <property type="match status" value="2"/>
</dbReference>
<dbReference type="PANTHER" id="PTHR34819">
    <property type="entry name" value="LARGE CYSTEINE-RICH PERIPLASMIC PROTEIN OMCB"/>
    <property type="match status" value="1"/>
</dbReference>
<proteinExistence type="predicted"/>
<feature type="domain" description="DUF7927" evidence="4">
    <location>
        <begin position="1350"/>
        <end position="1479"/>
    </location>
</feature>
<feature type="domain" description="DUF7927" evidence="4">
    <location>
        <begin position="952"/>
        <end position="1079"/>
    </location>
</feature>
<protein>
    <recommendedName>
        <fullName evidence="4">DUF7927 domain-containing protein</fullName>
    </recommendedName>
</protein>
<comment type="caution">
    <text evidence="5">The sequence shown here is derived from an EMBL/GenBank/DDBJ whole genome shotgun (WGS) entry which is preliminary data.</text>
</comment>
<gene>
    <name evidence="5" type="ORF">AB7P39_11335</name>
</gene>
<dbReference type="InterPro" id="IPR013783">
    <property type="entry name" value="Ig-like_fold"/>
</dbReference>
<feature type="chain" id="PRO_5045887042" description="DUF7927 domain-containing protein" evidence="3">
    <location>
        <begin position="27"/>
        <end position="1810"/>
    </location>
</feature>
<feature type="domain" description="DUF7927" evidence="4">
    <location>
        <begin position="1618"/>
        <end position="1749"/>
    </location>
</feature>
<feature type="domain" description="DUF7927" evidence="4">
    <location>
        <begin position="415"/>
        <end position="536"/>
    </location>
</feature>
<feature type="domain" description="DUF7927" evidence="4">
    <location>
        <begin position="1083"/>
        <end position="1215"/>
    </location>
</feature>
<feature type="domain" description="DUF7927" evidence="4">
    <location>
        <begin position="1220"/>
        <end position="1346"/>
    </location>
</feature>
<dbReference type="RefSeq" id="WP_378719065.1">
    <property type="nucleotide sequence ID" value="NZ_JBHLHV010000002.1"/>
</dbReference>
<evidence type="ECO:0000256" key="3">
    <source>
        <dbReference type="SAM" id="SignalP"/>
    </source>
</evidence>
<feature type="domain" description="DUF7927" evidence="4">
    <location>
        <begin position="558"/>
        <end position="670"/>
    </location>
</feature>
<dbReference type="EMBL" id="JBHLHV010000002">
    <property type="protein sequence ID" value="MFB8893433.1"/>
    <property type="molecule type" value="Genomic_DNA"/>
</dbReference>
<feature type="transmembrane region" description="Helical" evidence="2">
    <location>
        <begin position="1768"/>
        <end position="1788"/>
    </location>
</feature>
<reference evidence="5 6" key="1">
    <citation type="submission" date="2024-08" db="EMBL/GenBank/DDBJ databases">
        <title>Heavy metals resistant antinobacteria isolated from wastewater.</title>
        <authorList>
            <person name="Roman Ponce B."/>
            <person name="Blanco Mercado M.A."/>
            <person name="Avila Aldana I.N."/>
            <person name="Morales Arrieta S."/>
        </authorList>
    </citation>
    <scope>NUCLEOTIDE SEQUENCE [LARGE SCALE GENOMIC DNA]</scope>
    <source>
        <strain evidence="6">sma-1</strain>
    </source>
</reference>
<dbReference type="InterPro" id="IPR047589">
    <property type="entry name" value="DUF11_rpt"/>
</dbReference>
<keyword evidence="6" id="KW-1185">Reference proteome</keyword>
<evidence type="ECO:0000313" key="5">
    <source>
        <dbReference type="EMBL" id="MFB8893433.1"/>
    </source>
</evidence>
<evidence type="ECO:0000259" key="4">
    <source>
        <dbReference type="Pfam" id="PF25549"/>
    </source>
</evidence>
<evidence type="ECO:0000313" key="6">
    <source>
        <dbReference type="Proteomes" id="UP001589643"/>
    </source>
</evidence>
<dbReference type="InterPro" id="IPR057687">
    <property type="entry name" value="DUF7927"/>
</dbReference>
<dbReference type="SUPFAM" id="SSF63825">
    <property type="entry name" value="YWTD domain"/>
    <property type="match status" value="1"/>
</dbReference>
<sequence>MTVVTALLGALLVVTGGVFGASSALAAPGDPLTCGPGVVYGVDGVAGDPNSGVIRQIDTTTGATTIVGSFGSPGAFQLNALGIVPGGASAYALRGTATAGQYTLLQYTSATNSVRTITTVSSTHSFVAGAIDPTTGYFWYGGTFLSDANRWGFSAINLATGADLGLQFTTPSNGGSNGDLAFDSSGNLYAALTAGSGTASQNRLLRFDRPLATGGVSVPGTLLTNLSPSTQAFNGVAFAADGFLYAQTGGGGGGARTIYRINPATGAVVSSVAVTNGTLGTDLASCASPSTLEVRKNIESRFAPGDQFALSIGGVSGANNTGVTSGSTLGEQNGEAATAGPVLVVPGATYSFAEQGSGGANLSNYASRYVCVDQNRGTTVSQGSTTSGAVAIPRTGAEGARVLCTISNRALEPNLSIAKTSNATENSRPGDTVTYTVTATNTGQAAYTTQNPAVVFDDLSGVLDDATYNNNGSANRPGSVSYASPLLSWSGALGVGQSVVVTYTVTLKAGGDGTVRNVAWEPNDPGNRTPPACNPPVNGTDPSTGEPCAENEYLLPKLTIEKTANRTELPAVGEVVEYTITVTNQGPGAYTATAPATLTDDLSNVLDAATYNDDAAASTGSVTYGEPTLSWQGALAANQSATITYSVTYTGQGDRNLRNLACVPSDETAPGAASCDFVQIPGAGLTQWKQVQASATPAVAGTLLTYTLYFRNDGEAAADVNAVDDLTHVTDDADVTTEPTSSSGLTAARDGNRISITGSVPSGQTSTVTYQVTVKPDGQRGDDTASNFLLPPGAQPPATPECVPTDEQLPNCTTTPIAAVTYAKSVSASSDPVEAGTVLTYTVTVESTGTATSAVSREDVLTDVLDDADLTSGPVSDTDSVVVSSITDGRFQITGELAAGETAVITYRVTVKADADRGNNLANNFLVPPGQEPPAECVAGDPACTSTPIPLIEATKSSDPASGSTVVAGQQVTYTLTFTNRGAAAGPVDYTDNLADVLDDTTLTTAPAASDDALEADLTGTSLRINGSLDAGQTVTVSYTVTVNADGARENNRLGNVLAPSDVPNPDCDDLGVSCTEHLIPQLDSWKSVAADATPVSAGTVLTYTLFFENTGQAAAAVDQVDDLTHVTDDADVTTEPASAQGLTVTRDGVRISITGSVPAGETYTVTYQVTVKPDGQRGDDIAANFLLNPGEQPPTAPVCQPADTERPDCTVTPIGRLLTSKSVSADTDPVGTGTVLTYTLTFDNQGQGPIEVDRTDILTDVLDDADLTTAPVASDDALTVSDVADDRFTVTGELAAGQTVTVTYQVTVKAEADRGNNTADNFLVPTGEEPPPVCADDNPNCTVTPLPLVEVVKSANPESGSGVQAGQQVTYTLTFTNVGEAVGSVDYTDNLAAVLDDADLTGAPASSDPVLVPSSGEDGTVRVTGTLAPGQTVTVSYIVTVKPDGERGDNQLRNVVAKTGTPDPQCGDTGVSCTEHPVGQLEDWKTVDPASGTTVQEGRQLTYTLHFENTGKAPVDVNREDNLVQVLDDADVTGQPVASSDALTVTDIADGKFQITGTLQPGQSETVTYTVTVKADGARGDDRLGNFLVNPGEEPPAECVPANDERADCTVNHVNDVVVVKSSDPRSGSEVNPGDEVTYTLTFRNTSADPDAAPAAVDYTDYMADVLDDATLTSGPATSNEDLQAVTEGDTIRITGAVPTGETYTVTYTVKVKDRADQGNHHLGNVVAITGEEPVCAPDSPLCTQHDVPPAPPVQTPPNLAVTGGQISAMVIITALALLAAGGVLVVTRRRRKTAVTTDGQDVGSDDLV</sequence>
<dbReference type="PANTHER" id="PTHR34819:SF3">
    <property type="entry name" value="CELL SURFACE PROTEIN"/>
    <property type="match status" value="1"/>
</dbReference>
<keyword evidence="2" id="KW-0472">Membrane</keyword>
<keyword evidence="3" id="KW-0732">Signal</keyword>
<organism evidence="5 6">
    <name type="scientific">Microbacterium plantarum</name>
    <dbReference type="NCBI Taxonomy" id="1816425"/>
    <lineage>
        <taxon>Bacteria</taxon>
        <taxon>Bacillati</taxon>
        <taxon>Actinomycetota</taxon>
        <taxon>Actinomycetes</taxon>
        <taxon>Micrococcales</taxon>
        <taxon>Microbacteriaceae</taxon>
        <taxon>Microbacterium</taxon>
    </lineage>
</organism>
<dbReference type="NCBIfam" id="TIGR01451">
    <property type="entry name" value="B_ant_repeat"/>
    <property type="match status" value="1"/>
</dbReference>
<evidence type="ECO:0000256" key="2">
    <source>
        <dbReference type="SAM" id="Phobius"/>
    </source>
</evidence>